<keyword evidence="6" id="KW-1185">Reference proteome</keyword>
<dbReference type="PANTHER" id="PTHR11360:SF260">
    <property type="entry name" value="MFS DOMAIN-CONTAINING PROTEIN"/>
    <property type="match status" value="1"/>
</dbReference>
<keyword evidence="3" id="KW-0472">Membrane</keyword>
<name>A0A1W0WX01_HYPEX</name>
<dbReference type="Gene3D" id="1.20.1250.20">
    <property type="entry name" value="MFS general substrate transporter like domains"/>
    <property type="match status" value="1"/>
</dbReference>
<feature type="transmembrane region" description="Helical" evidence="3">
    <location>
        <begin position="383"/>
        <end position="405"/>
    </location>
</feature>
<evidence type="ECO:0000313" key="5">
    <source>
        <dbReference type="EMBL" id="OQV19728.1"/>
    </source>
</evidence>
<dbReference type="GO" id="GO:0016020">
    <property type="term" value="C:membrane"/>
    <property type="evidence" value="ECO:0007669"/>
    <property type="project" value="UniProtKB-SubCell"/>
</dbReference>
<feature type="transmembrane region" description="Helical" evidence="3">
    <location>
        <begin position="288"/>
        <end position="310"/>
    </location>
</feature>
<dbReference type="InterPro" id="IPR011701">
    <property type="entry name" value="MFS"/>
</dbReference>
<evidence type="ECO:0000256" key="1">
    <source>
        <dbReference type="ARBA" id="ARBA00004141"/>
    </source>
</evidence>
<comment type="subcellular location">
    <subcellularLocation>
        <location evidence="1">Membrane</location>
        <topology evidence="1">Multi-pass membrane protein</topology>
    </subcellularLocation>
</comment>
<keyword evidence="3" id="KW-1133">Transmembrane helix</keyword>
<accession>A0A1W0WX01</accession>
<sequence length="495" mass="54198">MADLSSSSTASASDSHHLQHTKTGEAHHTDLTISNSSGQDVVLGFSAMTVQEETVRHQESTDRGTVPLSVGRETVIRRQRRWNQIDSGWAWVIMAAVAALSALWNDGYAFSLNILFPVFLDRFREGDSNTAWIGATFTGVMLLSGPLNGYLINRFGARIVCVVGVVIAAGGIVAGAFAQTLTGFILTMSLLTGYGFGCVNESNLFIMVVWFRERRSLAMGLMNLFSALGQFFLPNLIPHLLELYAWQGCFLIVGGIIFQGVFFGLLLKPAPEAEHAKRRFDIRILKNWHYDVMLLSNFCYHIGFFPVMMYIQSRAEQFTAKKEAAFLKNIIGFADLGGRLLGTILLHFSGRFRMNKIILTAIVEAFGAVAILTSIWAKSYETQIMFCVAYGLVWGYNYPALGIVLAEVVPMEKLAVACGFFTFAFGLAGFTGGPLSGFVADSSGKNYVTIFLVQGALVGGAATCMFVTGLAHLRARTASKQLLLISEDSQLRRSD</sequence>
<feature type="transmembrane region" description="Helical" evidence="3">
    <location>
        <begin position="217"/>
        <end position="237"/>
    </location>
</feature>
<comment type="caution">
    <text evidence="5">The sequence shown here is derived from an EMBL/GenBank/DDBJ whole genome shotgun (WGS) entry which is preliminary data.</text>
</comment>
<dbReference type="SUPFAM" id="SSF103473">
    <property type="entry name" value="MFS general substrate transporter"/>
    <property type="match status" value="1"/>
</dbReference>
<dbReference type="InterPro" id="IPR020846">
    <property type="entry name" value="MFS_dom"/>
</dbReference>
<feature type="transmembrane region" description="Helical" evidence="3">
    <location>
        <begin position="414"/>
        <end position="435"/>
    </location>
</feature>
<feature type="transmembrane region" description="Helical" evidence="3">
    <location>
        <begin position="357"/>
        <end position="377"/>
    </location>
</feature>
<gene>
    <name evidence="5" type="ORF">BV898_06267</name>
</gene>
<feature type="transmembrane region" description="Helical" evidence="3">
    <location>
        <begin position="243"/>
        <end position="267"/>
    </location>
</feature>
<reference evidence="6" key="1">
    <citation type="submission" date="2017-01" db="EMBL/GenBank/DDBJ databases">
        <title>Comparative genomics of anhydrobiosis in the tardigrade Hypsibius dujardini.</title>
        <authorList>
            <person name="Yoshida Y."/>
            <person name="Koutsovoulos G."/>
            <person name="Laetsch D."/>
            <person name="Stevens L."/>
            <person name="Kumar S."/>
            <person name="Horikawa D."/>
            <person name="Ishino K."/>
            <person name="Komine S."/>
            <person name="Tomita M."/>
            <person name="Blaxter M."/>
            <person name="Arakawa K."/>
        </authorList>
    </citation>
    <scope>NUCLEOTIDE SEQUENCE [LARGE SCALE GENOMIC DNA]</scope>
    <source>
        <strain evidence="6">Z151</strain>
    </source>
</reference>
<feature type="transmembrane region" description="Helical" evidence="3">
    <location>
        <begin position="447"/>
        <end position="473"/>
    </location>
</feature>
<feature type="compositionally biased region" description="Basic and acidic residues" evidence="2">
    <location>
        <begin position="14"/>
        <end position="30"/>
    </location>
</feature>
<feature type="transmembrane region" description="Helical" evidence="3">
    <location>
        <begin position="159"/>
        <end position="178"/>
    </location>
</feature>
<dbReference type="PANTHER" id="PTHR11360">
    <property type="entry name" value="MONOCARBOXYLATE TRANSPORTER"/>
    <property type="match status" value="1"/>
</dbReference>
<evidence type="ECO:0000259" key="4">
    <source>
        <dbReference type="PROSITE" id="PS50850"/>
    </source>
</evidence>
<keyword evidence="3" id="KW-0812">Transmembrane</keyword>
<feature type="domain" description="Major facilitator superfamily (MFS) profile" evidence="4">
    <location>
        <begin position="91"/>
        <end position="472"/>
    </location>
</feature>
<dbReference type="InterPro" id="IPR050327">
    <property type="entry name" value="Proton-linked_MCT"/>
</dbReference>
<dbReference type="OrthoDB" id="5985027at2759"/>
<protein>
    <submittedName>
        <fullName evidence="5">Monocarboxylate transporter 3</fullName>
    </submittedName>
</protein>
<dbReference type="PROSITE" id="PS50850">
    <property type="entry name" value="MFS"/>
    <property type="match status" value="1"/>
</dbReference>
<dbReference type="AlphaFoldDB" id="A0A1W0WX01"/>
<feature type="transmembrane region" description="Helical" evidence="3">
    <location>
        <begin position="184"/>
        <end position="210"/>
    </location>
</feature>
<evidence type="ECO:0000256" key="2">
    <source>
        <dbReference type="SAM" id="MobiDB-lite"/>
    </source>
</evidence>
<feature type="region of interest" description="Disordered" evidence="2">
    <location>
        <begin position="1"/>
        <end position="31"/>
    </location>
</feature>
<feature type="compositionally biased region" description="Low complexity" evidence="2">
    <location>
        <begin position="1"/>
        <end position="13"/>
    </location>
</feature>
<dbReference type="Proteomes" id="UP000192578">
    <property type="component" value="Unassembled WGS sequence"/>
</dbReference>
<feature type="transmembrane region" description="Helical" evidence="3">
    <location>
        <begin position="130"/>
        <end position="152"/>
    </location>
</feature>
<evidence type="ECO:0000313" key="6">
    <source>
        <dbReference type="Proteomes" id="UP000192578"/>
    </source>
</evidence>
<dbReference type="Pfam" id="PF07690">
    <property type="entry name" value="MFS_1"/>
    <property type="match status" value="1"/>
</dbReference>
<dbReference type="GO" id="GO:0008028">
    <property type="term" value="F:monocarboxylic acid transmembrane transporter activity"/>
    <property type="evidence" value="ECO:0007669"/>
    <property type="project" value="TreeGrafter"/>
</dbReference>
<dbReference type="CDD" id="cd17352">
    <property type="entry name" value="MFS_MCT_SLC16"/>
    <property type="match status" value="1"/>
</dbReference>
<evidence type="ECO:0000256" key="3">
    <source>
        <dbReference type="SAM" id="Phobius"/>
    </source>
</evidence>
<feature type="transmembrane region" description="Helical" evidence="3">
    <location>
        <begin position="88"/>
        <end position="110"/>
    </location>
</feature>
<proteinExistence type="predicted"/>
<feature type="transmembrane region" description="Helical" evidence="3">
    <location>
        <begin position="330"/>
        <end position="350"/>
    </location>
</feature>
<organism evidence="5 6">
    <name type="scientific">Hypsibius exemplaris</name>
    <name type="common">Freshwater tardigrade</name>
    <dbReference type="NCBI Taxonomy" id="2072580"/>
    <lineage>
        <taxon>Eukaryota</taxon>
        <taxon>Metazoa</taxon>
        <taxon>Ecdysozoa</taxon>
        <taxon>Tardigrada</taxon>
        <taxon>Eutardigrada</taxon>
        <taxon>Parachela</taxon>
        <taxon>Hypsibioidea</taxon>
        <taxon>Hypsibiidae</taxon>
        <taxon>Hypsibius</taxon>
    </lineage>
</organism>
<dbReference type="InterPro" id="IPR036259">
    <property type="entry name" value="MFS_trans_sf"/>
</dbReference>
<dbReference type="EMBL" id="MTYJ01000036">
    <property type="protein sequence ID" value="OQV19728.1"/>
    <property type="molecule type" value="Genomic_DNA"/>
</dbReference>